<name>X2KUH8_9CAUD</name>
<keyword evidence="2" id="KW-0946">Virion</keyword>
<dbReference type="Pfam" id="PF12708">
    <property type="entry name" value="Pect-lyase_RHGA_epim"/>
    <property type="match status" value="1"/>
</dbReference>
<dbReference type="InterPro" id="IPR012334">
    <property type="entry name" value="Pectin_lyas_fold"/>
</dbReference>
<dbReference type="Proteomes" id="UP000019741">
    <property type="component" value="Segment"/>
</dbReference>
<evidence type="ECO:0000313" key="4">
    <source>
        <dbReference type="EMBL" id="AHN84670.1"/>
    </source>
</evidence>
<organism evidence="4 5">
    <name type="scientific">Vibrio phage Vc1</name>
    <dbReference type="NCBI Taxonomy" id="1480731"/>
    <lineage>
        <taxon>Viruses</taxon>
        <taxon>Duplodnaviria</taxon>
        <taxon>Heunggongvirae</taxon>
        <taxon>Uroviricota</taxon>
        <taxon>Caudoviricetes</taxon>
        <taxon>Drexlerviridae</taxon>
        <taxon>Jhansiroadvirus</taxon>
        <taxon>Jhansiroadvirus gwaliVC1</taxon>
    </lineage>
</organism>
<dbReference type="InterPro" id="IPR011050">
    <property type="entry name" value="Pectin_lyase_fold/virulence"/>
</dbReference>
<dbReference type="GO" id="GO:0019058">
    <property type="term" value="P:viral life cycle"/>
    <property type="evidence" value="ECO:0007669"/>
    <property type="project" value="UniProtKB-ARBA"/>
</dbReference>
<feature type="domain" description="Rhamnogalacturonase A/B/Epimerase-like pectate lyase" evidence="3">
    <location>
        <begin position="37"/>
        <end position="95"/>
    </location>
</feature>
<dbReference type="SMART" id="SM00710">
    <property type="entry name" value="PbH1"/>
    <property type="match status" value="8"/>
</dbReference>
<sequence>MALTNLTKPRARWATFQLKKAKSIARSLYDRLTEGGISVRDFGATGDGTTDDTTALQAALDATPENGTLRIPRGSYKISANLTRDLPIRLIGGGYLGTRIIWDEGLWLFGLDFNTGGVFVRGLTVGTNYIRPDGKPDGASLGYGVRVQEGDYSDFTFVDCKFSGLNDGILFVNGASGIQFVKCRFANMHHRYTSNTTGGYGIIFQACQDTLISKCRFDKTINRRGVYLSTTATPLQESRHHQITKCKFFGRTGGSADYPTGYEIHLKIRASSDVVVSGNTFDGGLGGIFGEQSDDHTMGNYPENVTIIGNTFRNFNAHNSDASVITCMNRDAKMRNWTIANNVVKNCACRFMMFSDTDGMTLTGNVVEIVAGENTTYHTFEAISGWGIKNVVMTGNVFINKSTSANFMKLWMNNASAEAIKDMTLQGNVIAVTAYSAMDIRGYSGSVTGIISIGNTVRGYGGGSVWQISTDTTVELVYSGGIGESYSNNDRVVQVVSAVSGTIRLGSTGGTVTVPSSAISVYSDMKRNGTREFVSDTVPTSGDYIVGDIIYRNTPVAGGYVGWICVTAGNPGTWKSYGAIEA</sequence>
<evidence type="ECO:0000259" key="3">
    <source>
        <dbReference type="Pfam" id="PF12708"/>
    </source>
</evidence>
<dbReference type="GO" id="GO:0051701">
    <property type="term" value="P:biological process involved in interaction with host"/>
    <property type="evidence" value="ECO:0007669"/>
    <property type="project" value="UniProtKB-ARBA"/>
</dbReference>
<dbReference type="SUPFAM" id="SSF51126">
    <property type="entry name" value="Pectin lyase-like"/>
    <property type="match status" value="1"/>
</dbReference>
<dbReference type="Gene3D" id="2.160.20.10">
    <property type="entry name" value="Single-stranded right-handed beta-helix, Pectin lyase-like"/>
    <property type="match status" value="1"/>
</dbReference>
<gene>
    <name evidence="4" type="ORF">PV_019</name>
</gene>
<dbReference type="EMBL" id="KJ502657">
    <property type="protein sequence ID" value="AHN84670.1"/>
    <property type="molecule type" value="Genomic_DNA"/>
</dbReference>
<dbReference type="InterPro" id="IPR024535">
    <property type="entry name" value="RHGA/B-epi-like_pectate_lyase"/>
</dbReference>
<evidence type="ECO:0000256" key="2">
    <source>
        <dbReference type="ARBA" id="ARBA00022844"/>
    </source>
</evidence>
<dbReference type="InterPro" id="IPR006626">
    <property type="entry name" value="PbH1"/>
</dbReference>
<reference evidence="4 5" key="1">
    <citation type="submission" date="2014-02" db="EMBL/GenBank/DDBJ databases">
        <title>The complete genome of the phage of Vibrio sp. which is highly homologous to Vibro cyclitrophicus was sequenced and analyzed.</title>
        <authorList>
            <person name="Li Z."/>
            <person name="Xu Y."/>
            <person name="Zhang J."/>
        </authorList>
    </citation>
    <scope>NUCLEOTIDE SEQUENCE [LARGE SCALE GENOMIC DNA]</scope>
    <source>
        <strain evidence="4">Phi-Vc1</strain>
    </source>
</reference>
<evidence type="ECO:0000256" key="1">
    <source>
        <dbReference type="ARBA" id="ARBA00004328"/>
    </source>
</evidence>
<accession>X2KUH8</accession>
<protein>
    <recommendedName>
        <fullName evidence="3">Rhamnogalacturonase A/B/Epimerase-like pectate lyase domain-containing protein</fullName>
    </recommendedName>
</protein>
<evidence type="ECO:0000313" key="5">
    <source>
        <dbReference type="Proteomes" id="UP000019741"/>
    </source>
</evidence>
<proteinExistence type="predicted"/>
<keyword evidence="5" id="KW-1185">Reference proteome</keyword>
<comment type="subcellular location">
    <subcellularLocation>
        <location evidence="1">Virion</location>
    </subcellularLocation>
</comment>
<dbReference type="GO" id="GO:0044423">
    <property type="term" value="C:virion component"/>
    <property type="evidence" value="ECO:0007669"/>
    <property type="project" value="UniProtKB-KW"/>
</dbReference>